<evidence type="ECO:0000313" key="2">
    <source>
        <dbReference type="Proteomes" id="UP000541444"/>
    </source>
</evidence>
<comment type="caution">
    <text evidence="1">The sequence shown here is derived from an EMBL/GenBank/DDBJ whole genome shotgun (WGS) entry which is preliminary data.</text>
</comment>
<reference evidence="1 2" key="1">
    <citation type="journal article" date="2020" name="IScience">
        <title>Genome Sequencing of the Endangered Kingdonia uniflora (Circaeasteraceae, Ranunculales) Reveals Potential Mechanisms of Evolutionary Specialization.</title>
        <authorList>
            <person name="Sun Y."/>
            <person name="Deng T."/>
            <person name="Zhang A."/>
            <person name="Moore M.J."/>
            <person name="Landis J.B."/>
            <person name="Lin N."/>
            <person name="Zhang H."/>
            <person name="Zhang X."/>
            <person name="Huang J."/>
            <person name="Zhang X."/>
            <person name="Sun H."/>
            <person name="Wang H."/>
        </authorList>
    </citation>
    <scope>NUCLEOTIDE SEQUENCE [LARGE SCALE GENOMIC DNA]</scope>
    <source>
        <strain evidence="1">TB1705</strain>
        <tissue evidence="1">Leaf</tissue>
    </source>
</reference>
<gene>
    <name evidence="1" type="ORF">GIB67_042160</name>
</gene>
<dbReference type="AlphaFoldDB" id="A0A7J7NWS3"/>
<evidence type="ECO:0000313" key="1">
    <source>
        <dbReference type="EMBL" id="KAF6171645.1"/>
    </source>
</evidence>
<keyword evidence="2" id="KW-1185">Reference proteome</keyword>
<protein>
    <submittedName>
        <fullName evidence="1">Uncharacterized protein</fullName>
    </submittedName>
</protein>
<proteinExistence type="predicted"/>
<organism evidence="1 2">
    <name type="scientific">Kingdonia uniflora</name>
    <dbReference type="NCBI Taxonomy" id="39325"/>
    <lineage>
        <taxon>Eukaryota</taxon>
        <taxon>Viridiplantae</taxon>
        <taxon>Streptophyta</taxon>
        <taxon>Embryophyta</taxon>
        <taxon>Tracheophyta</taxon>
        <taxon>Spermatophyta</taxon>
        <taxon>Magnoliopsida</taxon>
        <taxon>Ranunculales</taxon>
        <taxon>Circaeasteraceae</taxon>
        <taxon>Kingdonia</taxon>
    </lineage>
</organism>
<dbReference type="Proteomes" id="UP000541444">
    <property type="component" value="Unassembled WGS sequence"/>
</dbReference>
<name>A0A7J7NWS3_9MAGN</name>
<accession>A0A7J7NWS3</accession>
<dbReference type="EMBL" id="JACGCM010000465">
    <property type="protein sequence ID" value="KAF6171645.1"/>
    <property type="molecule type" value="Genomic_DNA"/>
</dbReference>
<feature type="non-terminal residue" evidence="1">
    <location>
        <position position="1"/>
    </location>
</feature>
<sequence length="202" mass="22822">PWCNVAKEDSLIDVVVRKGLELYGVLDVFGISRHKREFEVARKALQAVTDLHLKLEDNFKAVHITFENATDLYMKLEVDLVNSQTAVKKLTDLKITLKVGLMNEKCSKAIKEDRCKRLRELLRQSHAWLVEVLQPHGDKLGIGAPGEVDRDIIRAEYLNLVDFNVGTSDPVEVVFSRVLDASKISSGVSKNKSTSRKYKKMS</sequence>